<dbReference type="Proteomes" id="UP000679722">
    <property type="component" value="Unassembled WGS sequence"/>
</dbReference>
<proteinExistence type="predicted"/>
<name>A0ABS5HDV5_9GAMM</name>
<feature type="compositionally biased region" description="Acidic residues" evidence="1">
    <location>
        <begin position="432"/>
        <end position="509"/>
    </location>
</feature>
<dbReference type="EMBL" id="JAGSSV010000021">
    <property type="protein sequence ID" value="MBR7889836.1"/>
    <property type="molecule type" value="Genomic_DNA"/>
</dbReference>
<dbReference type="RefSeq" id="WP_211537279.1">
    <property type="nucleotide sequence ID" value="NZ_JAGSSV010000021.1"/>
</dbReference>
<evidence type="ECO:0000313" key="3">
    <source>
        <dbReference type="EMBL" id="MBR7889836.1"/>
    </source>
</evidence>
<feature type="region of interest" description="Disordered" evidence="1">
    <location>
        <begin position="747"/>
        <end position="791"/>
    </location>
</feature>
<feature type="region of interest" description="Disordered" evidence="1">
    <location>
        <begin position="428"/>
        <end position="617"/>
    </location>
</feature>
<feature type="compositionally biased region" description="Basic and acidic residues" evidence="1">
    <location>
        <begin position="566"/>
        <end position="591"/>
    </location>
</feature>
<reference evidence="3 4" key="1">
    <citation type="submission" date="2021-04" db="EMBL/GenBank/DDBJ databases">
        <authorList>
            <person name="Sun C."/>
        </authorList>
    </citation>
    <scope>NUCLEOTIDE SEQUENCE [LARGE SCALE GENOMIC DNA]</scope>
    <source>
        <strain evidence="3 4">A79</strain>
    </source>
</reference>
<feature type="compositionally biased region" description="Acidic residues" evidence="1">
    <location>
        <begin position="533"/>
        <end position="546"/>
    </location>
</feature>
<dbReference type="NCBIfam" id="NF041494">
    <property type="entry name" value="MobH"/>
    <property type="match status" value="1"/>
</dbReference>
<keyword evidence="4" id="KW-1185">Reference proteome</keyword>
<feature type="domain" description="Uncharacterised" evidence="2">
    <location>
        <begin position="54"/>
        <end position="355"/>
    </location>
</feature>
<accession>A0ABS5HDV5</accession>
<protein>
    <submittedName>
        <fullName evidence="3">TraI domain-containing protein</fullName>
    </submittedName>
</protein>
<evidence type="ECO:0000259" key="2">
    <source>
        <dbReference type="Pfam" id="PF07514"/>
    </source>
</evidence>
<dbReference type="Pfam" id="PF07514">
    <property type="entry name" value="TraI_2"/>
    <property type="match status" value="1"/>
</dbReference>
<sequence length="791" mass="87415">MALLKSFRSIASLFFQSNKLKGKQTLQDEAAGYDEEIPRYPPFAKGLPVAPVDKVLDSQGELIERIRNALGFNKDEHERLIMPVVKRYAEFVHLLPASESHHHRGAGGLFRHGLEVAFWAAQSSDAVIFSMEGSPRERRNNEPRWHLASCFSGLLHDVGKPLSDVSVTNNDGSLSWNPYANTLYGWAEQNGVDRYFIRWRDNRHKRHEQFSLLAIERILPPNVLEYLSESGPEILEAMLEAIAGTSSTQPVTKIMLKADQESVSRDIKQNRLNIDEFSYGVPVERYVFDAIRRLIKTGEWKVNEPGGHVWFMPQGVFITWKQIKSLYDLISKDKTPGIPRDPDTLADILIERGFAVPKELVSNETGEVASYRYWEVCPDVLQDGRSPCSIKLLALKIESQELIFTSMPPSTVSGAVGDEITDILDKIKNNDDESGNDESSNDESGNDESSDDESGNDESGNDESGNDESGNDESGNDESSNDESGNDESSDDESSDDESSDDESSDDCFETLILTCEIDEESTDSAKPSEMSQNDDDNGNDDDDFGLDFPAEGFGVKETSGSSNADTKKKEPPNKPSAAHEDKAKPREEKPSSNLDLADPDDPSVSEDTEFEIDQNQGIEEAKAELITKLDKYSDAASDLVKKAVLPLLDREETLGDVLFVMNDQLAILYPDGAKKLGESSEVLASLWSTALVSGDPVMPNKKIQSFRGVKDVVLIPEISSMILNAISSDSDANANDYLPMKDQIDAVSKKKTSGTTSKEKAVKSNPKPKSQPAAWQEQNKTPARPLVKRA</sequence>
<dbReference type="Gene3D" id="1.10.3210.40">
    <property type="match status" value="1"/>
</dbReference>
<organism evidence="3 4">
    <name type="scientific">Marinomonas vulgaris</name>
    <dbReference type="NCBI Taxonomy" id="2823372"/>
    <lineage>
        <taxon>Bacteria</taxon>
        <taxon>Pseudomonadati</taxon>
        <taxon>Pseudomonadota</taxon>
        <taxon>Gammaproteobacteria</taxon>
        <taxon>Oceanospirillales</taxon>
        <taxon>Oceanospirillaceae</taxon>
        <taxon>Marinomonas</taxon>
    </lineage>
</organism>
<feature type="compositionally biased region" description="Acidic residues" evidence="1">
    <location>
        <begin position="598"/>
        <end position="613"/>
    </location>
</feature>
<evidence type="ECO:0000256" key="1">
    <source>
        <dbReference type="SAM" id="MobiDB-lite"/>
    </source>
</evidence>
<gene>
    <name evidence="3" type="ORF">J9B83_12935</name>
</gene>
<reference evidence="4" key="2">
    <citation type="submission" date="2023-07" db="EMBL/GenBank/DDBJ databases">
        <title>Marinomonas vulgaris A79, complete genome.</title>
        <authorList>
            <person name="Ying J.-J."/>
        </authorList>
    </citation>
    <scope>NUCLEOTIDE SEQUENCE [LARGE SCALE GENOMIC DNA]</scope>
    <source>
        <strain evidence="4">A79</strain>
    </source>
</reference>
<comment type="caution">
    <text evidence="3">The sequence shown here is derived from an EMBL/GenBank/DDBJ whole genome shotgun (WGS) entry which is preliminary data.</text>
</comment>
<dbReference type="InterPro" id="IPR011119">
    <property type="entry name" value="Unchr_helicase_relaxase_TraI"/>
</dbReference>
<evidence type="ECO:0000313" key="4">
    <source>
        <dbReference type="Proteomes" id="UP000679722"/>
    </source>
</evidence>